<dbReference type="PANTHER" id="PTHR12601:SF45">
    <property type="entry name" value="PROTEIN REDUCED CHLOROPLAST COVERAGE 3"/>
    <property type="match status" value="1"/>
</dbReference>
<dbReference type="InterPro" id="IPR011990">
    <property type="entry name" value="TPR-like_helical_dom_sf"/>
</dbReference>
<dbReference type="SUPFAM" id="SSF48452">
    <property type="entry name" value="TPR-like"/>
    <property type="match status" value="2"/>
</dbReference>
<feature type="region of interest" description="Disordered" evidence="8">
    <location>
        <begin position="1559"/>
        <end position="1614"/>
    </location>
</feature>
<organism evidence="10 11">
    <name type="scientific">Liquidambar formosana</name>
    <name type="common">Formosan gum</name>
    <dbReference type="NCBI Taxonomy" id="63359"/>
    <lineage>
        <taxon>Eukaryota</taxon>
        <taxon>Viridiplantae</taxon>
        <taxon>Streptophyta</taxon>
        <taxon>Embryophyta</taxon>
        <taxon>Tracheophyta</taxon>
        <taxon>Spermatophyta</taxon>
        <taxon>Magnoliopsida</taxon>
        <taxon>eudicotyledons</taxon>
        <taxon>Gunneridae</taxon>
        <taxon>Pentapetalae</taxon>
        <taxon>Saxifragales</taxon>
        <taxon>Altingiaceae</taxon>
        <taxon>Liquidambar</taxon>
    </lineage>
</organism>
<reference evidence="10 11" key="1">
    <citation type="journal article" date="2024" name="Plant J.">
        <title>Genome sequences and population genomics reveal climatic adaptation and genomic divergence between two closely related sweetgum species.</title>
        <authorList>
            <person name="Xu W.Q."/>
            <person name="Ren C.Q."/>
            <person name="Zhang X.Y."/>
            <person name="Comes H.P."/>
            <person name="Liu X.H."/>
            <person name="Li Y.G."/>
            <person name="Kettle C.J."/>
            <person name="Jalonen R."/>
            <person name="Gaisberger H."/>
            <person name="Ma Y.Z."/>
            <person name="Qiu Y.X."/>
        </authorList>
    </citation>
    <scope>NUCLEOTIDE SEQUENCE [LARGE SCALE GENOMIC DNA]</scope>
    <source>
        <strain evidence="10">Hangzhou</strain>
    </source>
</reference>
<evidence type="ECO:0000256" key="3">
    <source>
        <dbReference type="ARBA" id="ARBA00022490"/>
    </source>
</evidence>
<dbReference type="GO" id="GO:0019750">
    <property type="term" value="P:chloroplast localization"/>
    <property type="evidence" value="ECO:0007669"/>
    <property type="project" value="UniProtKB-ARBA"/>
</dbReference>
<dbReference type="Pfam" id="PF15044">
    <property type="entry name" value="CLU_N"/>
    <property type="match status" value="1"/>
</dbReference>
<feature type="compositionally biased region" description="Polar residues" evidence="8">
    <location>
        <begin position="158"/>
        <end position="175"/>
    </location>
</feature>
<dbReference type="CDD" id="cd15466">
    <property type="entry name" value="CLU-central"/>
    <property type="match status" value="1"/>
</dbReference>
<gene>
    <name evidence="10" type="ORF">L1049_005316</name>
</gene>
<dbReference type="InterPro" id="IPR033646">
    <property type="entry name" value="CLU-central"/>
</dbReference>
<dbReference type="Pfam" id="PF13424">
    <property type="entry name" value="TPR_12"/>
    <property type="match status" value="2"/>
</dbReference>
<keyword evidence="5 7" id="KW-0802">TPR repeat</keyword>
<dbReference type="InterPro" id="IPR019734">
    <property type="entry name" value="TPR_rpt"/>
</dbReference>
<dbReference type="GO" id="GO:0003729">
    <property type="term" value="F:mRNA binding"/>
    <property type="evidence" value="ECO:0007669"/>
    <property type="project" value="UniProtKB-ARBA"/>
</dbReference>
<feature type="compositionally biased region" description="Basic and acidic residues" evidence="8">
    <location>
        <begin position="1677"/>
        <end position="1704"/>
    </location>
</feature>
<feature type="compositionally biased region" description="Polar residues" evidence="8">
    <location>
        <begin position="643"/>
        <end position="662"/>
    </location>
</feature>
<protein>
    <recommendedName>
        <fullName evidence="9">Clu domain-containing protein</fullName>
    </recommendedName>
</protein>
<sequence length="1737" mass="192770">MAPRSGRGKGNRAKAEKKKKEEKVPTVLDITVITTYDTQVILKGISTDKILDVRKLLAVNVETCHITNYSLSHEVKGQRLNDKIEVVSLKPCLLRMVEEEYTEETQAVSHVRRLLDIVASTTRFSKPRTNRATTPTSTTPTATTEARAKKNRTHHGRSSSPPSTNGESRTGSPSEPSIPAIAERYDMATIHPTPKLSDFYEFFSFSHLSPPILHLKRCDRKDADEGRDGDYFEIQIKICNGKLIQVVASVKGFYTVGKQFLLSHSLLELLLQLSRAFANAYESLMKAFMEHNKFGNLPYGFRANTWLVPSSFVESPANFPSLPIEDETWGGNGGGQGRNGEYDLRPWATDFAILASLPCKSEEERVVRDRKAFLLHSLFVDVSIFKAVTSIRRVIDSNKKSEDTLNSHVGSILLEDRVGDLSIIVKRDAMDASLKSEKIINGSHSSSLSAKDIVQRNLLKGVTADESVVVHDTSSLGVVLVRHCGYTAIVKVVGNVKKGKYMAQDIEINDQPDGGANALNVNSLRVLLHNSSSAESSGGGQSPQSDLDDLETSGRLVQRIIKESLAKLEAQPAVLERSIRWELGSCWMQHLQKQETPVDNSSKCIEDDNEAKPVVRGLGREFKLLKKREKKPSTNDKEEKDSQSSSVNVRTDTGELNSSDSNNEAELRKLISEESFLRLKETGMGLHLKSVDDLIKMAHEYYDEVALPKLVTDFGSLELSPVDGRTLTDFMHLRGLQMRSLGRVVDLADKLPHIQSLCIHEMVTRAFKHILEAVVASVDNVVDLSAAIASSLNFLFGSCMMEYNDHNLSDDHTLKMRWLGTFLAKRFGWRLKDEFQHLRKFSILRGLCHKVGLELVPRDYDMECPNPFRKYDIVSMVPHVGCSSADGRTLLESSKIALDKGKLEDAVNYGTKALAKMIAVCGPYHRTTASAYSLLAVVLYHTGDFNQATIYQQKALDINERELGLDHPDTMKSYGDLSVFYYRLQHIELALKYVNRALFLLHFTCGLSHPNTAATYINVAMMEEGMGNVHVALRYLHEALKCNQRLLGVDHIQTAASYHAIAIALSLMEAYSLSVQHEQTTLHILKEKLGSEDLRTQDAAAWLEYFESKALEQQEAARNGIPKQDASIASKGHLSVSDLLDYISPDQDSKGAEAQRKQRRAKVLQVSDKPQKAQHDAITDDTILLDEEAHTKAMEGNIVEEKPSPVLSKEPRGNDDIFRNEPTVINEVIEETTSDEGWQEASSKGRSGNILGRKFGRRRPDLAKLKINSSEHSKFRESSHRWEIISPAQKMTPKTISTDLSPLKQSKALNLSAREASTKPQAKSTVSRVLSAPATLSAMASKSLSYKEVAVAPPGTVLRPLLDKVEAAKEVKTETQTCKGMDLLPLPENVEQKNGEKTETQSGKISPETSKEEESSNVTVQEAIPIDEGRKGAHDSLTQLEKTTPELEEVSCPINEEKPAEMNGSKLSAAAQPFNPGSFSSTHPINSVAVTSVYDVRASQGMLAEPVGHPPVAARVPCGPRSPLYYRCMKHGFLNYHHFMERLGFGSPRMMNPNAREFKPKKAWQSNPENADSKVTNDSNSSVDTSKEFSEEEGLEENATCEVKDDGLKKGNSDTKNNEFARHMLLSLIVKSVQHNLDPARGSAISEKNLEYAEDSSEAIANDSAIIKVLYGKEGKRDVVPQSSDEKQPKTVDIDKNKNGDGEGFKVVTKRRRNRQQFTSGVNELYSQQPSICASVR</sequence>
<name>A0AAP0WWI4_LIQFO</name>
<keyword evidence="3" id="KW-0963">Cytoplasm</keyword>
<feature type="repeat" description="TPR" evidence="7">
    <location>
        <begin position="929"/>
        <end position="962"/>
    </location>
</feature>
<evidence type="ECO:0000256" key="2">
    <source>
        <dbReference type="ARBA" id="ARBA00004514"/>
    </source>
</evidence>
<evidence type="ECO:0000256" key="5">
    <source>
        <dbReference type="ARBA" id="ARBA00022803"/>
    </source>
</evidence>
<keyword evidence="4" id="KW-0677">Repeat</keyword>
<dbReference type="PROSITE" id="PS51823">
    <property type="entry name" value="CLU"/>
    <property type="match status" value="1"/>
</dbReference>
<feature type="compositionally biased region" description="Basic residues" evidence="8">
    <location>
        <begin position="1"/>
        <end position="17"/>
    </location>
</feature>
<keyword evidence="11" id="KW-1185">Reference proteome</keyword>
<feature type="region of interest" description="Disordered" evidence="8">
    <location>
        <begin position="1232"/>
        <end position="1255"/>
    </location>
</feature>
<evidence type="ECO:0000256" key="1">
    <source>
        <dbReference type="ARBA" id="ARBA00004123"/>
    </source>
</evidence>
<evidence type="ECO:0000259" key="9">
    <source>
        <dbReference type="PROSITE" id="PS51823"/>
    </source>
</evidence>
<feature type="compositionally biased region" description="Polar residues" evidence="8">
    <location>
        <begin position="1564"/>
        <end position="1584"/>
    </location>
</feature>
<feature type="domain" description="Clu" evidence="9">
    <location>
        <begin position="325"/>
        <end position="602"/>
    </location>
</feature>
<dbReference type="PANTHER" id="PTHR12601">
    <property type="entry name" value="EUKARYOTIC TRANSLATION INITIATION FACTOR 3 SUBUNIT EIF-3"/>
    <property type="match status" value="1"/>
</dbReference>
<keyword evidence="6" id="KW-0539">Nucleus</keyword>
<evidence type="ECO:0000256" key="7">
    <source>
        <dbReference type="PROSITE-ProRule" id="PRU00339"/>
    </source>
</evidence>
<feature type="compositionally biased region" description="Low complexity" evidence="8">
    <location>
        <begin position="130"/>
        <end position="145"/>
    </location>
</feature>
<evidence type="ECO:0000313" key="11">
    <source>
        <dbReference type="Proteomes" id="UP001415857"/>
    </source>
</evidence>
<dbReference type="GO" id="GO:0005829">
    <property type="term" value="C:cytosol"/>
    <property type="evidence" value="ECO:0007669"/>
    <property type="project" value="UniProtKB-SubCell"/>
</dbReference>
<dbReference type="FunFam" id="1.25.40.10:FF:000024">
    <property type="entry name" value="Tetratricopeptide repeat (TPR)-like superfamily protein"/>
    <property type="match status" value="1"/>
</dbReference>
<dbReference type="SMART" id="SM00028">
    <property type="entry name" value="TPR"/>
    <property type="match status" value="3"/>
</dbReference>
<dbReference type="Proteomes" id="UP001415857">
    <property type="component" value="Unassembled WGS sequence"/>
</dbReference>
<comment type="subcellular location">
    <subcellularLocation>
        <location evidence="2">Cytoplasm</location>
        <location evidence="2">Cytosol</location>
    </subcellularLocation>
    <subcellularLocation>
        <location evidence="1">Nucleus</location>
    </subcellularLocation>
</comment>
<evidence type="ECO:0000256" key="6">
    <source>
        <dbReference type="ARBA" id="ARBA00023242"/>
    </source>
</evidence>
<dbReference type="GO" id="GO:0005634">
    <property type="term" value="C:nucleus"/>
    <property type="evidence" value="ECO:0007669"/>
    <property type="project" value="UniProtKB-SubCell"/>
</dbReference>
<feature type="compositionally biased region" description="Basic and acidic residues" evidence="8">
    <location>
        <begin position="1147"/>
        <end position="1156"/>
    </location>
</feature>
<evidence type="ECO:0000256" key="4">
    <source>
        <dbReference type="ARBA" id="ARBA00022737"/>
    </source>
</evidence>
<accession>A0AAP0WWI4</accession>
<feature type="compositionally biased region" description="Basic and acidic residues" evidence="8">
    <location>
        <begin position="1602"/>
        <end position="1614"/>
    </location>
</feature>
<feature type="compositionally biased region" description="Basic and acidic residues" evidence="8">
    <location>
        <begin position="1390"/>
        <end position="1399"/>
    </location>
</feature>
<dbReference type="InterPro" id="IPR027523">
    <property type="entry name" value="CLU_prot"/>
</dbReference>
<evidence type="ECO:0000256" key="8">
    <source>
        <dbReference type="SAM" id="MobiDB-lite"/>
    </source>
</evidence>
<feature type="compositionally biased region" description="Basic and acidic residues" evidence="8">
    <location>
        <begin position="631"/>
        <end position="642"/>
    </location>
</feature>
<evidence type="ECO:0000313" key="10">
    <source>
        <dbReference type="EMBL" id="KAK9282399.1"/>
    </source>
</evidence>
<dbReference type="PROSITE" id="PS50005">
    <property type="entry name" value="TPR"/>
    <property type="match status" value="1"/>
</dbReference>
<dbReference type="InterPro" id="IPR028275">
    <property type="entry name" value="CLU_N"/>
</dbReference>
<feature type="region of interest" description="Disordered" evidence="8">
    <location>
        <begin position="1"/>
        <end position="20"/>
    </location>
</feature>
<feature type="region of interest" description="Disordered" evidence="8">
    <location>
        <begin position="125"/>
        <end position="178"/>
    </location>
</feature>
<proteinExistence type="predicted"/>
<comment type="caution">
    <text evidence="10">The sequence shown here is derived from an EMBL/GenBank/DDBJ whole genome shotgun (WGS) entry which is preliminary data.</text>
</comment>
<dbReference type="EMBL" id="JBBPBK010000007">
    <property type="protein sequence ID" value="KAK9282399.1"/>
    <property type="molecule type" value="Genomic_DNA"/>
</dbReference>
<dbReference type="Pfam" id="PF12807">
    <property type="entry name" value="eIF3_p135"/>
    <property type="match status" value="1"/>
</dbReference>
<feature type="region of interest" description="Disordered" evidence="8">
    <location>
        <begin position="625"/>
        <end position="662"/>
    </location>
</feature>
<dbReference type="InterPro" id="IPR025697">
    <property type="entry name" value="CLU_dom"/>
</dbReference>
<feature type="region of interest" description="Disordered" evidence="8">
    <location>
        <begin position="1146"/>
        <end position="1175"/>
    </location>
</feature>
<feature type="region of interest" description="Disordered" evidence="8">
    <location>
        <begin position="1374"/>
        <end position="1419"/>
    </location>
</feature>
<feature type="region of interest" description="Disordered" evidence="8">
    <location>
        <begin position="1677"/>
        <end position="1713"/>
    </location>
</feature>
<dbReference type="Gene3D" id="1.25.40.10">
    <property type="entry name" value="Tetratricopeptide repeat domain"/>
    <property type="match status" value="1"/>
</dbReference>